<dbReference type="EMBL" id="VSED01000017">
    <property type="protein sequence ID" value="TYA38748.1"/>
    <property type="molecule type" value="Genomic_DNA"/>
</dbReference>
<organism evidence="4 7">
    <name type="scientific">Aggregatibacter actinomycetemcomitans</name>
    <name type="common">Actinobacillus actinomycetemcomitans</name>
    <name type="synonym">Haemophilus actinomycetemcomitans</name>
    <dbReference type="NCBI Taxonomy" id="714"/>
    <lineage>
        <taxon>Bacteria</taxon>
        <taxon>Pseudomonadati</taxon>
        <taxon>Pseudomonadota</taxon>
        <taxon>Gammaproteobacteria</taxon>
        <taxon>Pasteurellales</taxon>
        <taxon>Pasteurellaceae</taxon>
        <taxon>Aggregatibacter</taxon>
    </lineage>
</organism>
<dbReference type="Proteomes" id="UP000323012">
    <property type="component" value="Unassembled WGS sequence"/>
</dbReference>
<reference evidence="4 7" key="3">
    <citation type="submission" date="2019-08" db="EMBL/GenBank/DDBJ databases">
        <title>Whole genome sequencing of Aggregatibacter actinomycetemcomitans cultured from blood stream infections in Denmark reveals a novel phylogenetic lineage expressing serotype a membrane O polysaccharide.</title>
        <authorList>
            <person name="Nedergaard S."/>
            <person name="Kobel C.M."/>
            <person name="Nielsen M.B."/>
            <person name="Moeller R.T."/>
            <person name="Jensen A.B."/>
            <person name="Noerskov-Lauritsen N."/>
        </authorList>
    </citation>
    <scope>NUCLEOTIDE SEQUENCE [LARGE SCALE GENOMIC DNA]</scope>
    <source>
        <strain evidence="4 7">PN_563</strain>
    </source>
</reference>
<evidence type="ECO:0000256" key="1">
    <source>
        <dbReference type="SAM" id="Phobius"/>
    </source>
</evidence>
<protein>
    <submittedName>
        <fullName evidence="3">DUF3262 domain-containing protein</fullName>
    </submittedName>
    <submittedName>
        <fullName evidence="4">DUF3262 family protein</fullName>
    </submittedName>
</protein>
<evidence type="ECO:0000313" key="3">
    <source>
        <dbReference type="EMBL" id="PHO21688.1"/>
    </source>
</evidence>
<reference evidence="3 6" key="2">
    <citation type="submission" date="2017-10" db="EMBL/GenBank/DDBJ databases">
        <title>Draft genome sequences of Aggregatibacter actinomycetemcomitans strains 310a and 310b.</title>
        <authorList>
            <person name="May A.C."/>
            <person name="Ohta H."/>
            <person name="Maeda H."/>
            <person name="Kokeguchi S."/>
            <person name="Cugini C."/>
        </authorList>
    </citation>
    <scope>NUCLEOTIDE SEQUENCE [LARGE SCALE GENOMIC DNA]</scope>
    <source>
        <strain evidence="3 6">310b</strain>
    </source>
</reference>
<dbReference type="RefSeq" id="WP_005540945.1">
    <property type="nucleotide sequence ID" value="NZ_CP012959.1"/>
</dbReference>
<name>A0A142G2Q7_AGGAC</name>
<dbReference type="Proteomes" id="UP000072236">
    <property type="component" value="Chromosome"/>
</dbReference>
<accession>A0A142G2Q7</accession>
<keyword evidence="1" id="KW-1133">Transmembrane helix</keyword>
<evidence type="ECO:0000313" key="2">
    <source>
        <dbReference type="EMBL" id="AMQ94937.1"/>
    </source>
</evidence>
<sequence length="79" mass="8541">MSDKISPIESFSIASGIEPGLLKGLLGIILVAVFLLAYAWATQHGYKGVFYGNQSLLDYLKLVLSGAALLIMIVAFFVY</sequence>
<reference evidence="2 5" key="1">
    <citation type="submission" date="2015-10" db="EMBL/GenBank/DDBJ databases">
        <title>Tn-seq of a polymicrobial infection.</title>
        <authorList>
            <person name="Stacy A."/>
            <person name="Rumbaugh K.P."/>
            <person name="Whiteley M."/>
        </authorList>
    </citation>
    <scope>NUCLEOTIDE SEQUENCE [LARGE SCALE GENOMIC DNA]</scope>
    <source>
        <strain evidence="2 5">624</strain>
    </source>
</reference>
<gene>
    <name evidence="2" type="ORF">ACT75_10615</name>
    <name evidence="3" type="ORF">CQR80_00955</name>
    <name evidence="4" type="ORF">FXB79_07030</name>
</gene>
<evidence type="ECO:0000313" key="4">
    <source>
        <dbReference type="EMBL" id="TYA38748.1"/>
    </source>
</evidence>
<dbReference type="Proteomes" id="UP000226080">
    <property type="component" value="Unassembled WGS sequence"/>
</dbReference>
<dbReference type="EMBL" id="CP012959">
    <property type="protein sequence ID" value="AMQ94937.1"/>
    <property type="molecule type" value="Genomic_DNA"/>
</dbReference>
<dbReference type="Pfam" id="PF11660">
    <property type="entry name" value="DUF3262"/>
    <property type="match status" value="1"/>
</dbReference>
<evidence type="ECO:0000313" key="6">
    <source>
        <dbReference type="Proteomes" id="UP000226080"/>
    </source>
</evidence>
<dbReference type="KEGG" id="aact:ACT75_10615"/>
<dbReference type="InterPro" id="IPR021676">
    <property type="entry name" value="DUF3262"/>
</dbReference>
<proteinExistence type="predicted"/>
<dbReference type="EMBL" id="PCGW01000001">
    <property type="protein sequence ID" value="PHO21688.1"/>
    <property type="molecule type" value="Genomic_DNA"/>
</dbReference>
<evidence type="ECO:0000313" key="7">
    <source>
        <dbReference type="Proteomes" id="UP000323012"/>
    </source>
</evidence>
<keyword evidence="1" id="KW-0812">Transmembrane</keyword>
<feature type="transmembrane region" description="Helical" evidence="1">
    <location>
        <begin position="21"/>
        <end position="39"/>
    </location>
</feature>
<dbReference type="AlphaFoldDB" id="A0A142G2Q7"/>
<keyword evidence="1" id="KW-0472">Membrane</keyword>
<feature type="transmembrane region" description="Helical" evidence="1">
    <location>
        <begin position="59"/>
        <end position="78"/>
    </location>
</feature>
<keyword evidence="6" id="KW-1185">Reference proteome</keyword>
<evidence type="ECO:0000313" key="5">
    <source>
        <dbReference type="Proteomes" id="UP000072236"/>
    </source>
</evidence>